<evidence type="ECO:0008006" key="3">
    <source>
        <dbReference type="Google" id="ProtNLM"/>
    </source>
</evidence>
<sequence length="173" mass="18703">MVLFDANFLLLLLDPDISVPKDPQTGAPLERAKERVEHLIATLAAAHETIGIPTPVMAEVLVYAGVAGPSYVGIITQNRNFRVLPFDLRAAIECAAMTNDALLTGKKKSGSAAPWQKVKIDRQIIAIGIVERISKIYGDDGDLLPLARDAGIEVESSWQLSLPPENPQQSLPL</sequence>
<comment type="caution">
    <text evidence="1">The sequence shown here is derived from an EMBL/GenBank/DDBJ whole genome shotgun (WGS) entry which is preliminary data.</text>
</comment>
<dbReference type="Proteomes" id="UP001597295">
    <property type="component" value="Unassembled WGS sequence"/>
</dbReference>
<evidence type="ECO:0000313" key="1">
    <source>
        <dbReference type="EMBL" id="MFD2265236.1"/>
    </source>
</evidence>
<evidence type="ECO:0000313" key="2">
    <source>
        <dbReference type="Proteomes" id="UP001597295"/>
    </source>
</evidence>
<dbReference type="RefSeq" id="WP_379878408.1">
    <property type="nucleotide sequence ID" value="NZ_JBHUIP010000016.1"/>
</dbReference>
<keyword evidence="2" id="KW-1185">Reference proteome</keyword>
<gene>
    <name evidence="1" type="ORF">ACFSM5_20200</name>
</gene>
<proteinExistence type="predicted"/>
<protein>
    <recommendedName>
        <fullName evidence="3">PIN domain-containing protein</fullName>
    </recommendedName>
</protein>
<accession>A0ABW5E0Q5</accession>
<name>A0ABW5E0Q5_9PROT</name>
<organism evidence="1 2">
    <name type="scientific">Lacibacterium aquatile</name>
    <dbReference type="NCBI Taxonomy" id="1168082"/>
    <lineage>
        <taxon>Bacteria</taxon>
        <taxon>Pseudomonadati</taxon>
        <taxon>Pseudomonadota</taxon>
        <taxon>Alphaproteobacteria</taxon>
        <taxon>Rhodospirillales</taxon>
        <taxon>Rhodospirillaceae</taxon>
    </lineage>
</organism>
<dbReference type="EMBL" id="JBHUIP010000016">
    <property type="protein sequence ID" value="MFD2265236.1"/>
    <property type="molecule type" value="Genomic_DNA"/>
</dbReference>
<reference evidence="2" key="1">
    <citation type="journal article" date="2019" name="Int. J. Syst. Evol. Microbiol.">
        <title>The Global Catalogue of Microorganisms (GCM) 10K type strain sequencing project: providing services to taxonomists for standard genome sequencing and annotation.</title>
        <authorList>
            <consortium name="The Broad Institute Genomics Platform"/>
            <consortium name="The Broad Institute Genome Sequencing Center for Infectious Disease"/>
            <person name="Wu L."/>
            <person name="Ma J."/>
        </authorList>
    </citation>
    <scope>NUCLEOTIDE SEQUENCE [LARGE SCALE GENOMIC DNA]</scope>
    <source>
        <strain evidence="2">CGMCC 1.19062</strain>
    </source>
</reference>